<evidence type="ECO:0000313" key="2">
    <source>
        <dbReference type="Proteomes" id="UP001054945"/>
    </source>
</evidence>
<organism evidence="1 2">
    <name type="scientific">Caerostris extrusa</name>
    <name type="common">Bark spider</name>
    <name type="synonym">Caerostris bankana</name>
    <dbReference type="NCBI Taxonomy" id="172846"/>
    <lineage>
        <taxon>Eukaryota</taxon>
        <taxon>Metazoa</taxon>
        <taxon>Ecdysozoa</taxon>
        <taxon>Arthropoda</taxon>
        <taxon>Chelicerata</taxon>
        <taxon>Arachnida</taxon>
        <taxon>Araneae</taxon>
        <taxon>Araneomorphae</taxon>
        <taxon>Entelegynae</taxon>
        <taxon>Araneoidea</taxon>
        <taxon>Araneidae</taxon>
        <taxon>Caerostris</taxon>
    </lineage>
</organism>
<proteinExistence type="predicted"/>
<dbReference type="EMBL" id="BPLR01013375">
    <property type="protein sequence ID" value="GIY60761.1"/>
    <property type="molecule type" value="Genomic_DNA"/>
</dbReference>
<keyword evidence="2" id="KW-1185">Reference proteome</keyword>
<evidence type="ECO:0000313" key="1">
    <source>
        <dbReference type="EMBL" id="GIY60761.1"/>
    </source>
</evidence>
<protein>
    <submittedName>
        <fullName evidence="1">Uncharacterized protein</fullName>
    </submittedName>
</protein>
<gene>
    <name evidence="1" type="ORF">CEXT_718581</name>
</gene>
<comment type="caution">
    <text evidence="1">The sequence shown here is derived from an EMBL/GenBank/DDBJ whole genome shotgun (WGS) entry which is preliminary data.</text>
</comment>
<dbReference type="Proteomes" id="UP001054945">
    <property type="component" value="Unassembled WGS sequence"/>
</dbReference>
<name>A0AAV4US68_CAEEX</name>
<accession>A0AAV4US68</accession>
<sequence length="151" mass="17309">MRPPKKDGTLSNEHRVSFLSLVGLQSTGNVTRLCKDDPKTLHGLHEIEELFLLEKLKEKLQFFSYHQLTPAHNSLPPYAPSLYLALVSSGDENPGKYLPSIGHYTKWKTRVRTLMRYYRSLSLFSFLYRFGSSPLGGGQKPYKMLSTSWEL</sequence>
<dbReference type="AlphaFoldDB" id="A0AAV4US68"/>
<reference evidence="1 2" key="1">
    <citation type="submission" date="2021-06" db="EMBL/GenBank/DDBJ databases">
        <title>Caerostris extrusa draft genome.</title>
        <authorList>
            <person name="Kono N."/>
            <person name="Arakawa K."/>
        </authorList>
    </citation>
    <scope>NUCLEOTIDE SEQUENCE [LARGE SCALE GENOMIC DNA]</scope>
</reference>